<dbReference type="AlphaFoldDB" id="J7RL47"/>
<dbReference type="InterPro" id="IPR021624">
    <property type="entry name" value="Saw1"/>
</dbReference>
<dbReference type="KEGG" id="kng:KNAG_0D04890"/>
<reference evidence="1 2" key="1">
    <citation type="journal article" date="2011" name="Proc. Natl. Acad. Sci. U.S.A.">
        <title>Evolutionary erosion of yeast sex chromosomes by mating-type switching accidents.</title>
        <authorList>
            <person name="Gordon J.L."/>
            <person name="Armisen D."/>
            <person name="Proux-Wera E."/>
            <person name="Oheigeartaigh S.S."/>
            <person name="Byrne K.P."/>
            <person name="Wolfe K.H."/>
        </authorList>
    </citation>
    <scope>NUCLEOTIDE SEQUENCE [LARGE SCALE GENOMIC DNA]</scope>
    <source>
        <strain evidence="2">ATCC MYA-139 / BCRC 22969 / CBS 8797 / CCRC 22969 / KCTC 17520 / NBRC 10181 / NCYC 3082</strain>
    </source>
</reference>
<protein>
    <submittedName>
        <fullName evidence="1">Uncharacterized protein</fullName>
    </submittedName>
</protein>
<dbReference type="RefSeq" id="XP_022464474.1">
    <property type="nucleotide sequence ID" value="XM_022607927.1"/>
</dbReference>
<dbReference type="EMBL" id="HE978317">
    <property type="protein sequence ID" value="CCK70228.1"/>
    <property type="molecule type" value="Genomic_DNA"/>
</dbReference>
<accession>J7RL47</accession>
<keyword evidence="2" id="KW-1185">Reference proteome</keyword>
<dbReference type="GO" id="GO:0000405">
    <property type="term" value="F:bubble DNA binding"/>
    <property type="evidence" value="ECO:0007669"/>
    <property type="project" value="EnsemblFungi"/>
</dbReference>
<dbReference type="OrthoDB" id="4034365at2759"/>
<proteinExistence type="predicted"/>
<dbReference type="HOGENOM" id="CLU_091781_0_0_1"/>
<dbReference type="OMA" id="HKWELDI"/>
<sequence>MAISVATVALDERTTLPLRVFVNRRKLASNVKESTLFETPLLSNNSLVSLKSPKTAIYLSNTDMESMCNAIKDDLLMIVYELMGPQVALSKLRVGQEKSFDSIYSTTEYNHEFIDHHIESITRLGKFKYKLWYKNNWELEIFLNNTLKLSRIRRYMLFRDSILHNAVNEGIHDKKQLLLMRQDSVDISKVPTENDLPLEDLPLEDLPSEDIKPEVNFRYKRMVNLVPCIDIHVLERPRRHKRQV</sequence>
<dbReference type="GO" id="GO:0070338">
    <property type="term" value="F:5'-flap-structured DNA binding"/>
    <property type="evidence" value="ECO:0007669"/>
    <property type="project" value="EnsemblFungi"/>
</dbReference>
<dbReference type="GO" id="GO:0070337">
    <property type="term" value="F:3'-flap-structured DNA binding"/>
    <property type="evidence" value="ECO:0007669"/>
    <property type="project" value="EnsemblFungi"/>
</dbReference>
<evidence type="ECO:0000313" key="2">
    <source>
        <dbReference type="Proteomes" id="UP000006310"/>
    </source>
</evidence>
<gene>
    <name evidence="1" type="primary">KNAG0D04890</name>
    <name evidence="1" type="ordered locus">KNAG_0D04890</name>
</gene>
<dbReference type="GO" id="GO:1905348">
    <property type="term" value="C:endonuclease complex"/>
    <property type="evidence" value="ECO:0007669"/>
    <property type="project" value="EnsemblFungi"/>
</dbReference>
<name>J7RL47_HUIN7</name>
<reference evidence="2" key="2">
    <citation type="submission" date="2012-08" db="EMBL/GenBank/DDBJ databases">
        <title>Genome sequence of Kazachstania naganishii.</title>
        <authorList>
            <person name="Gordon J.L."/>
            <person name="Armisen D."/>
            <person name="Proux-Wera E."/>
            <person name="OhEigeartaigh S.S."/>
            <person name="Byrne K.P."/>
            <person name="Wolfe K.H."/>
        </authorList>
    </citation>
    <scope>NUCLEOTIDE SEQUENCE [LARGE SCALE GENOMIC DNA]</scope>
    <source>
        <strain evidence="2">ATCC MYA-139 / BCRC 22969 / CBS 8797 / CCRC 22969 / KCTC 17520 / NBRC 10181 / NCYC 3082</strain>
    </source>
</reference>
<evidence type="ECO:0000313" key="1">
    <source>
        <dbReference type="EMBL" id="CCK70228.1"/>
    </source>
</evidence>
<dbReference type="GO" id="GO:0000736">
    <property type="term" value="P:double-strand break repair via single-strand annealing, removal of nonhomologous ends"/>
    <property type="evidence" value="ECO:0007669"/>
    <property type="project" value="EnsemblFungi"/>
</dbReference>
<dbReference type="eggNOG" id="ENOG502S0N2">
    <property type="taxonomic scope" value="Eukaryota"/>
</dbReference>
<dbReference type="Pfam" id="PF11561">
    <property type="entry name" value="Saw1"/>
    <property type="match status" value="1"/>
</dbReference>
<dbReference type="STRING" id="1071383.J7RL47"/>
<dbReference type="GeneID" id="34525917"/>
<organism evidence="1 2">
    <name type="scientific">Huiozyma naganishii (strain ATCC MYA-139 / BCRC 22969 / CBS 8797 / KCTC 17520 / NBRC 10181 / NCYC 3082 / Yp74L-3)</name>
    <name type="common">Yeast</name>
    <name type="synonym">Kazachstania naganishii</name>
    <dbReference type="NCBI Taxonomy" id="1071383"/>
    <lineage>
        <taxon>Eukaryota</taxon>
        <taxon>Fungi</taxon>
        <taxon>Dikarya</taxon>
        <taxon>Ascomycota</taxon>
        <taxon>Saccharomycotina</taxon>
        <taxon>Saccharomycetes</taxon>
        <taxon>Saccharomycetales</taxon>
        <taxon>Saccharomycetaceae</taxon>
        <taxon>Huiozyma</taxon>
    </lineage>
</organism>
<dbReference type="GO" id="GO:0000403">
    <property type="term" value="F:Y-form DNA binding"/>
    <property type="evidence" value="ECO:0007669"/>
    <property type="project" value="EnsemblFungi"/>
</dbReference>
<dbReference type="Proteomes" id="UP000006310">
    <property type="component" value="Chromosome 4"/>
</dbReference>